<feature type="compositionally biased region" description="Acidic residues" evidence="8">
    <location>
        <begin position="495"/>
        <end position="508"/>
    </location>
</feature>
<keyword evidence="2" id="KW-0698">rRNA processing</keyword>
<evidence type="ECO:0000256" key="8">
    <source>
        <dbReference type="SAM" id="MobiDB-lite"/>
    </source>
</evidence>
<keyword evidence="11" id="KW-1185">Reference proteome</keyword>
<reference evidence="10 11" key="1">
    <citation type="submission" date="2023-01" db="EMBL/GenBank/DDBJ databases">
        <title>Analysis of 21 Apiospora genomes using comparative genomics revels a genus with tremendous synthesis potential of carbohydrate active enzymes and secondary metabolites.</title>
        <authorList>
            <person name="Sorensen T."/>
        </authorList>
    </citation>
    <scope>NUCLEOTIDE SEQUENCE [LARGE SCALE GENOMIC DNA]</scope>
    <source>
        <strain evidence="10 11">CBS 20057</strain>
    </source>
</reference>
<dbReference type="InterPro" id="IPR015507">
    <property type="entry name" value="rRNA-MeTfrase_E"/>
</dbReference>
<dbReference type="EMBL" id="JAQQWI010000007">
    <property type="protein sequence ID" value="KAK8026987.1"/>
    <property type="molecule type" value="Genomic_DNA"/>
</dbReference>
<dbReference type="PANTHER" id="PTHR10920:SF18">
    <property type="entry name" value="RRNA METHYLTRANSFERASE 2, MITOCHONDRIAL"/>
    <property type="match status" value="1"/>
</dbReference>
<feature type="domain" description="Ribosomal RNA methyltransferase FtsJ" evidence="9">
    <location>
        <begin position="718"/>
        <end position="981"/>
    </location>
</feature>
<dbReference type="PANTHER" id="PTHR10920">
    <property type="entry name" value="RIBOSOMAL RNA METHYLTRANSFERASE"/>
    <property type="match status" value="1"/>
</dbReference>
<accession>A0ABR1S568</accession>
<name>A0ABR1S568_9PEZI</name>
<feature type="region of interest" description="Disordered" evidence="8">
    <location>
        <begin position="340"/>
        <end position="650"/>
    </location>
</feature>
<evidence type="ECO:0000256" key="7">
    <source>
        <dbReference type="SAM" id="Coils"/>
    </source>
</evidence>
<keyword evidence="3" id="KW-0489">Methyltransferase</keyword>
<keyword evidence="4" id="KW-0808">Transferase</keyword>
<dbReference type="InterPro" id="IPR050082">
    <property type="entry name" value="RNA_methyltr_RlmE"/>
</dbReference>
<evidence type="ECO:0000313" key="11">
    <source>
        <dbReference type="Proteomes" id="UP001396898"/>
    </source>
</evidence>
<dbReference type="InterPro" id="IPR002877">
    <property type="entry name" value="RNA_MeTrfase_FtsJ_dom"/>
</dbReference>
<feature type="compositionally biased region" description="Basic and acidic residues" evidence="8">
    <location>
        <begin position="340"/>
        <end position="349"/>
    </location>
</feature>
<feature type="region of interest" description="Disordered" evidence="8">
    <location>
        <begin position="179"/>
        <end position="198"/>
    </location>
</feature>
<evidence type="ECO:0000313" key="10">
    <source>
        <dbReference type="EMBL" id="KAK8026987.1"/>
    </source>
</evidence>
<dbReference type="Gene3D" id="3.40.50.150">
    <property type="entry name" value="Vaccinia Virus protein VP39"/>
    <property type="match status" value="1"/>
</dbReference>
<feature type="compositionally biased region" description="Acidic residues" evidence="8">
    <location>
        <begin position="449"/>
        <end position="458"/>
    </location>
</feature>
<evidence type="ECO:0000259" key="9">
    <source>
        <dbReference type="Pfam" id="PF01728"/>
    </source>
</evidence>
<proteinExistence type="inferred from homology"/>
<feature type="compositionally biased region" description="Basic and acidic residues" evidence="8">
    <location>
        <begin position="237"/>
        <end position="275"/>
    </location>
</feature>
<dbReference type="InterPro" id="IPR029063">
    <property type="entry name" value="SAM-dependent_MTases_sf"/>
</dbReference>
<feature type="coiled-coil region" evidence="7">
    <location>
        <begin position="41"/>
        <end position="117"/>
    </location>
</feature>
<sequence length="995" mass="111233">MGREKKVNVDPDMQLETLHKLEMKHQGDASQSDLLIKDEDVRRLKLRILMLRDENNSLRDQIAQNSDAGAKLAAKCDDLSAQLKAKMEVVRLQEKQLRKQEREFQQLQAELQTMNNLAHDSTNVLAEKLALTRELAVLKPELDHLRSQIVHQQETLAEKLALERQVNTLEVELANEKKATKRAMQKRESNDRVEDDLRQKLREVEKSLATEKAQRERLEDQLAQEKHTHNLAIQDQDSTREVESDLRKKLQDAQREAREAKEDKDRLEEELQAEKRRSKKAQSKASDNTAEADLRSQLEDVEKKLDAERKQIQKIRHQSQESLTEAEARNDALEKKLEKMRTKTREVQEQLKQCQSDLRKAQKPKPTVSEEIAAKTAGRQAFKRRKPLDIANDEISQISIATPNADEKPRKGPKKRFVPEPSMVGEKSTFSITPFLNRGKTGMDSTTGLDDDDDDELADTSIIPQQFANNPGARAPSKEISIEDDSVHLSPEPAEAAEEAPAEPEEPQVEVKSRGRPKKALADAPSARKNSQPRPKTALKKSSKVAKLAQVAEEGEDSGGQETAADAAADKAQAAKVNFTESEDASAPSTKVSKGEEPKEEPKKKKRKVLGSTKTQTLFDEDGEEEPVKAPKAQLKGVLKGKRQPPGDSSTLQWKAFQPLSCFCSHFRDCLSTACSATVNFAALVVGRSARWSSSNSQWKQRQGSDHYARKAKVEGLKSRAAFKLVEMDTKFRLFRRGQTVVDLGYAPGSWSQIAKDRTKPNGRVVGIDLIPAQPPKGVSTIQGNFLSPVVQSLVKDYLVEFAGDRAPARPAAAAAAAADSAEVDSEDVASLIRDKPSYIDTERAETAWPIHYDPYEEQEGLKDEGRLVDVVLSDMSAPWPQTYGFRINTISKAYSDSRMMNTSGMPFRDHAGSMDLCLAALRFASDTLRSGGHFVCKFYAGAEDKDLEGKLKKMFGKVYREKPDSSRSESREAYFVALRRKGDVTIEDVEQGDV</sequence>
<dbReference type="Proteomes" id="UP001396898">
    <property type="component" value="Unassembled WGS sequence"/>
</dbReference>
<feature type="region of interest" description="Disordered" evidence="8">
    <location>
        <begin position="225"/>
        <end position="298"/>
    </location>
</feature>
<evidence type="ECO:0000256" key="4">
    <source>
        <dbReference type="ARBA" id="ARBA00022679"/>
    </source>
</evidence>
<feature type="region of interest" description="Disordered" evidence="8">
    <location>
        <begin position="312"/>
        <end position="331"/>
    </location>
</feature>
<protein>
    <recommendedName>
        <fullName evidence="6">rRNA methyltransferase 2, mitochondrial</fullName>
    </recommendedName>
</protein>
<feature type="compositionally biased region" description="Low complexity" evidence="8">
    <location>
        <begin position="564"/>
        <end position="576"/>
    </location>
</feature>
<keyword evidence="10" id="KW-0131">Cell cycle</keyword>
<evidence type="ECO:0000256" key="5">
    <source>
        <dbReference type="ARBA" id="ARBA00022691"/>
    </source>
</evidence>
<feature type="compositionally biased region" description="Basic and acidic residues" evidence="8">
    <location>
        <begin position="593"/>
        <end position="603"/>
    </location>
</feature>
<evidence type="ECO:0000256" key="6">
    <source>
        <dbReference type="ARBA" id="ARBA00041184"/>
    </source>
</evidence>
<gene>
    <name evidence="10" type="ORF">PG991_004043</name>
</gene>
<feature type="compositionally biased region" description="Basic and acidic residues" evidence="8">
    <location>
        <begin position="185"/>
        <end position="198"/>
    </location>
</feature>
<comment type="caution">
    <text evidence="10">The sequence shown here is derived from an EMBL/GenBank/DDBJ whole genome shotgun (WGS) entry which is preliminary data.</text>
</comment>
<keyword evidence="5" id="KW-0949">S-adenosyl-L-methionine</keyword>
<evidence type="ECO:0000256" key="1">
    <source>
        <dbReference type="ARBA" id="ARBA00009258"/>
    </source>
</evidence>
<dbReference type="Pfam" id="PF01728">
    <property type="entry name" value="FtsJ"/>
    <property type="match status" value="1"/>
</dbReference>
<evidence type="ECO:0000256" key="3">
    <source>
        <dbReference type="ARBA" id="ARBA00022603"/>
    </source>
</evidence>
<dbReference type="HAMAP" id="MF_01547">
    <property type="entry name" value="RNA_methyltr_E"/>
    <property type="match status" value="1"/>
</dbReference>
<evidence type="ECO:0000256" key="2">
    <source>
        <dbReference type="ARBA" id="ARBA00022552"/>
    </source>
</evidence>
<organism evidence="10 11">
    <name type="scientific">Apiospora marii</name>
    <dbReference type="NCBI Taxonomy" id="335849"/>
    <lineage>
        <taxon>Eukaryota</taxon>
        <taxon>Fungi</taxon>
        <taxon>Dikarya</taxon>
        <taxon>Ascomycota</taxon>
        <taxon>Pezizomycotina</taxon>
        <taxon>Sordariomycetes</taxon>
        <taxon>Xylariomycetidae</taxon>
        <taxon>Amphisphaeriales</taxon>
        <taxon>Apiosporaceae</taxon>
        <taxon>Apiospora</taxon>
    </lineage>
</organism>
<keyword evidence="7" id="KW-0175">Coiled coil</keyword>
<comment type="similarity">
    <text evidence="1">Belongs to the class I-like SAM-binding methyltransferase superfamily. RNA methyltransferase RlmE family.</text>
</comment>
<keyword evidence="10" id="KW-0132">Cell division</keyword>
<dbReference type="SUPFAM" id="SSF53335">
    <property type="entry name" value="S-adenosyl-L-methionine-dependent methyltransferases"/>
    <property type="match status" value="1"/>
</dbReference>
<feature type="compositionally biased region" description="Basic and acidic residues" evidence="8">
    <location>
        <begin position="476"/>
        <end position="487"/>
    </location>
</feature>
<dbReference type="GO" id="GO:0051301">
    <property type="term" value="P:cell division"/>
    <property type="evidence" value="ECO:0007669"/>
    <property type="project" value="UniProtKB-KW"/>
</dbReference>